<feature type="chain" id="PRO_5043006417" evidence="1">
    <location>
        <begin position="19"/>
        <end position="106"/>
    </location>
</feature>
<dbReference type="AlphaFoldDB" id="A0AAN5CF20"/>
<comment type="caution">
    <text evidence="2">The sequence shown here is derived from an EMBL/GenBank/DDBJ whole genome shotgun (WGS) entry which is preliminary data.</text>
</comment>
<evidence type="ECO:0000313" key="3">
    <source>
        <dbReference type="Proteomes" id="UP001328107"/>
    </source>
</evidence>
<reference evidence="3" key="1">
    <citation type="submission" date="2022-10" db="EMBL/GenBank/DDBJ databases">
        <title>Genome assembly of Pristionchus species.</title>
        <authorList>
            <person name="Yoshida K."/>
            <person name="Sommer R.J."/>
        </authorList>
    </citation>
    <scope>NUCLEOTIDE SEQUENCE [LARGE SCALE GENOMIC DNA]</scope>
    <source>
        <strain evidence="3">RS5460</strain>
    </source>
</reference>
<accession>A0AAN5CF20</accession>
<protein>
    <submittedName>
        <fullName evidence="2">Uncharacterized protein</fullName>
    </submittedName>
</protein>
<dbReference type="EMBL" id="BTRK01000002">
    <property type="protein sequence ID" value="GMR39486.1"/>
    <property type="molecule type" value="Genomic_DNA"/>
</dbReference>
<sequence length="106" mass="11670">MIFPAIIIALLLCEGTNAIKINECDTWACFVSAACVGGPETSIYSPASWNQLDDNCDRVLMSRPYSKTKWEIVIGSRQTTTNEVKVLQNDADLFSCKYDGTNSVPT</sequence>
<feature type="signal peptide" evidence="1">
    <location>
        <begin position="1"/>
        <end position="18"/>
    </location>
</feature>
<dbReference type="Proteomes" id="UP001328107">
    <property type="component" value="Unassembled WGS sequence"/>
</dbReference>
<keyword evidence="1" id="KW-0732">Signal</keyword>
<evidence type="ECO:0000313" key="2">
    <source>
        <dbReference type="EMBL" id="GMR39486.1"/>
    </source>
</evidence>
<keyword evidence="3" id="KW-1185">Reference proteome</keyword>
<organism evidence="2 3">
    <name type="scientific">Pristionchus mayeri</name>
    <dbReference type="NCBI Taxonomy" id="1317129"/>
    <lineage>
        <taxon>Eukaryota</taxon>
        <taxon>Metazoa</taxon>
        <taxon>Ecdysozoa</taxon>
        <taxon>Nematoda</taxon>
        <taxon>Chromadorea</taxon>
        <taxon>Rhabditida</taxon>
        <taxon>Rhabditina</taxon>
        <taxon>Diplogasteromorpha</taxon>
        <taxon>Diplogasteroidea</taxon>
        <taxon>Neodiplogasteridae</taxon>
        <taxon>Pristionchus</taxon>
    </lineage>
</organism>
<gene>
    <name evidence="2" type="ORF">PMAYCL1PPCAC_09681</name>
</gene>
<proteinExistence type="predicted"/>
<evidence type="ECO:0000256" key="1">
    <source>
        <dbReference type="SAM" id="SignalP"/>
    </source>
</evidence>
<name>A0AAN5CF20_9BILA</name>
<feature type="non-terminal residue" evidence="2">
    <location>
        <position position="106"/>
    </location>
</feature>